<proteinExistence type="predicted"/>
<accession>A0A9X2AVA4</accession>
<dbReference type="AlphaFoldDB" id="A0A9X2AVA4"/>
<dbReference type="PROSITE" id="PS51257">
    <property type="entry name" value="PROKAR_LIPOPROTEIN"/>
    <property type="match status" value="1"/>
</dbReference>
<evidence type="ECO:0000313" key="2">
    <source>
        <dbReference type="Proteomes" id="UP001139682"/>
    </source>
</evidence>
<dbReference type="RefSeq" id="WP_243606071.1">
    <property type="nucleotide sequence ID" value="NZ_JALGRD010000005.1"/>
</dbReference>
<organism evidence="1 2">
    <name type="scientific">Stutzerimonas marianensis</name>
    <dbReference type="NCBI Taxonomy" id="2929513"/>
    <lineage>
        <taxon>Bacteria</taxon>
        <taxon>Pseudomonadati</taxon>
        <taxon>Pseudomonadota</taxon>
        <taxon>Gammaproteobacteria</taxon>
        <taxon>Pseudomonadales</taxon>
        <taxon>Pseudomonadaceae</taxon>
        <taxon>Stutzerimonas</taxon>
    </lineage>
</organism>
<comment type="caution">
    <text evidence="1">The sequence shown here is derived from an EMBL/GenBank/DDBJ whole genome shotgun (WGS) entry which is preliminary data.</text>
</comment>
<reference evidence="1" key="1">
    <citation type="submission" date="2022-03" db="EMBL/GenBank/DDBJ databases">
        <title>Pseudomonas marianensis sp. nov., a marine bacterium isolated from deep-sea sediments of the Mariana Trench.</title>
        <authorList>
            <person name="Wei Y."/>
        </authorList>
    </citation>
    <scope>NUCLEOTIDE SEQUENCE</scope>
    <source>
        <strain evidence="1">PS1</strain>
    </source>
</reference>
<protein>
    <submittedName>
        <fullName evidence="1">Uncharacterized protein</fullName>
    </submittedName>
</protein>
<dbReference type="Proteomes" id="UP001139682">
    <property type="component" value="Unassembled WGS sequence"/>
</dbReference>
<gene>
    <name evidence="1" type="ORF">MST27_11460</name>
</gene>
<dbReference type="EMBL" id="JALGRD010000005">
    <property type="protein sequence ID" value="MCJ0973986.1"/>
    <property type="molecule type" value="Genomic_DNA"/>
</dbReference>
<name>A0A9X2AVA4_9GAMM</name>
<sequence length="64" mass="6933">MNDPRDRGTAVAPPIIGSGCTQRYDLEAMAPEAGTSFPEARRFWLRLQAEAQEDAGLAKPDASQ</sequence>
<keyword evidence="2" id="KW-1185">Reference proteome</keyword>
<evidence type="ECO:0000313" key="1">
    <source>
        <dbReference type="EMBL" id="MCJ0973986.1"/>
    </source>
</evidence>